<dbReference type="GO" id="GO:0009279">
    <property type="term" value="C:cell outer membrane"/>
    <property type="evidence" value="ECO:0007669"/>
    <property type="project" value="UniProtKB-SubCell"/>
</dbReference>
<keyword evidence="4" id="KW-0410">Iron transport</keyword>
<keyword evidence="5 11" id="KW-0812">Transmembrane</keyword>
<evidence type="ECO:0000256" key="2">
    <source>
        <dbReference type="ARBA" id="ARBA00022448"/>
    </source>
</evidence>
<evidence type="ECO:0000313" key="16">
    <source>
        <dbReference type="EMBL" id="TRW17009.1"/>
    </source>
</evidence>
<keyword evidence="9 11" id="KW-0472">Membrane</keyword>
<evidence type="ECO:0000256" key="1">
    <source>
        <dbReference type="ARBA" id="ARBA00004571"/>
    </source>
</evidence>
<evidence type="ECO:0000256" key="10">
    <source>
        <dbReference type="ARBA" id="ARBA00023237"/>
    </source>
</evidence>
<dbReference type="OrthoDB" id="9760333at2"/>
<feature type="signal peptide" evidence="13">
    <location>
        <begin position="1"/>
        <end position="22"/>
    </location>
</feature>
<dbReference type="Proteomes" id="UP000317894">
    <property type="component" value="Unassembled WGS sequence"/>
</dbReference>
<evidence type="ECO:0000256" key="3">
    <source>
        <dbReference type="ARBA" id="ARBA00022452"/>
    </source>
</evidence>
<dbReference type="PANTHER" id="PTHR32552">
    <property type="entry name" value="FERRICHROME IRON RECEPTOR-RELATED"/>
    <property type="match status" value="1"/>
</dbReference>
<dbReference type="InterPro" id="IPR012910">
    <property type="entry name" value="Plug_dom"/>
</dbReference>
<comment type="subcellular location">
    <subcellularLocation>
        <location evidence="1 11">Cell outer membrane</location>
        <topology evidence="1 11">Multi-pass membrane protein</topology>
    </subcellularLocation>
</comment>
<keyword evidence="17" id="KW-1185">Reference proteome</keyword>
<keyword evidence="13" id="KW-0732">Signal</keyword>
<evidence type="ECO:0000256" key="11">
    <source>
        <dbReference type="PROSITE-ProRule" id="PRU01360"/>
    </source>
</evidence>
<dbReference type="PROSITE" id="PS52016">
    <property type="entry name" value="TONB_DEPENDENT_REC_3"/>
    <property type="match status" value="1"/>
</dbReference>
<keyword evidence="3 11" id="KW-1134">Transmembrane beta strand</keyword>
<evidence type="ECO:0000256" key="8">
    <source>
        <dbReference type="ARBA" id="ARBA00023077"/>
    </source>
</evidence>
<evidence type="ECO:0000259" key="14">
    <source>
        <dbReference type="Pfam" id="PF00593"/>
    </source>
</evidence>
<dbReference type="Pfam" id="PF00593">
    <property type="entry name" value="TonB_dep_Rec_b-barrel"/>
    <property type="match status" value="1"/>
</dbReference>
<reference evidence="16 17" key="1">
    <citation type="submission" date="2019-07" db="EMBL/GenBank/DDBJ databases">
        <title>Novel species isolated from glacier.</title>
        <authorList>
            <person name="Liu Q."/>
            <person name="Xin Y.-H."/>
        </authorList>
    </citation>
    <scope>NUCLEOTIDE SEQUENCE [LARGE SCALE GENOMIC DNA]</scope>
    <source>
        <strain evidence="16 17">LB1R16</strain>
    </source>
</reference>
<keyword evidence="8 12" id="KW-0798">TonB box</keyword>
<dbReference type="InterPro" id="IPR036942">
    <property type="entry name" value="Beta-barrel_TonB_sf"/>
</dbReference>
<evidence type="ECO:0000256" key="6">
    <source>
        <dbReference type="ARBA" id="ARBA00023004"/>
    </source>
</evidence>
<dbReference type="GO" id="GO:0006826">
    <property type="term" value="P:iron ion transport"/>
    <property type="evidence" value="ECO:0007669"/>
    <property type="project" value="UniProtKB-KW"/>
</dbReference>
<dbReference type="EMBL" id="VJWA01000001">
    <property type="protein sequence ID" value="TRW17009.1"/>
    <property type="molecule type" value="Genomic_DNA"/>
</dbReference>
<dbReference type="SUPFAM" id="SSF56935">
    <property type="entry name" value="Porins"/>
    <property type="match status" value="1"/>
</dbReference>
<evidence type="ECO:0000256" key="12">
    <source>
        <dbReference type="RuleBase" id="RU003357"/>
    </source>
</evidence>
<keyword evidence="7" id="KW-0406">Ion transport</keyword>
<organism evidence="16 17">
    <name type="scientific">Glacieibacterium frigidum</name>
    <dbReference type="NCBI Taxonomy" id="2593303"/>
    <lineage>
        <taxon>Bacteria</taxon>
        <taxon>Pseudomonadati</taxon>
        <taxon>Pseudomonadota</taxon>
        <taxon>Alphaproteobacteria</taxon>
        <taxon>Sphingomonadales</taxon>
        <taxon>Sphingosinicellaceae</taxon>
        <taxon>Glacieibacterium</taxon>
    </lineage>
</organism>
<evidence type="ECO:0000313" key="17">
    <source>
        <dbReference type="Proteomes" id="UP000317894"/>
    </source>
</evidence>
<comment type="caution">
    <text evidence="16">The sequence shown here is derived from an EMBL/GenBank/DDBJ whole genome shotgun (WGS) entry which is preliminary data.</text>
</comment>
<keyword evidence="2 11" id="KW-0813">Transport</keyword>
<sequence>MIRTLTLGGTALYALAAAAAFAQAPAPAEPAATAAADEVDGGEIIVTAQKRSERLQDVPVAVSVVSGEAIANQGRVNLEGAQYLVPALNFVKAGTALNQTLFLRGIGTTTFSIAVEPSVSTVLDGVVLSRAAEAFTDLVDIERIEVLRGPQGTLFGKNASAGVINIVSKRPGREFGGSVEGSYFFDNGNEYRVRGALDVPLSEQLRTRTTAFYDKYDGNIFNQAPTVNRRVNGFEHYGVRSIIEADPSETVKLTFIGDYHKNDDDCCADVIGGPPLLAFNSATPGAVNTTALALIQTVLPPLQGDETRRINQNLVTRTIEVGYGFSGQADVELGDQTVTSITSYRNFRNNEIRDGDFYSQPYIGAPQSHDFGPQTGSTFTQELRLTSPGKQFFDYVVGAFYSRTFTKRIFERQNIICSAAPGAVLPAGVLTPCTSPLAAPSVSAFGRATYGATAKNVALFGQGTLNVAERFRLIGGIRYTIDQLDTFFTRVTSPGNLASQPPLDQGVFDSRTSPANNGNPLASNGVPFKQRATADNFSGKAGAQFDVSEYSTAFASWTRGYKGPAYNLFFNLQPTGAVEIEPETSDSYELGLKNTLLDGRLTLNLAAYYARYKNFQANNPDSLTINGVTTTIARFTNAGTVSTRGGEVDLVFRAAPDFTISGGVAYSDAKVDRFKIPTVRTPNDVVPDGTPLAFAPKWKGSLSADYRIRTGGSIDFALGAQGSYQSKQLSLFVADPVQREAGTIGGYGLVNLSASIVESEDRYRLTFQVRNLFDQSFASAISSGGPSGAYRYQITRDADRYFGVTGKVNF</sequence>
<gene>
    <name evidence="16" type="ORF">FMM06_02015</name>
</gene>
<proteinExistence type="inferred from homology"/>
<dbReference type="InterPro" id="IPR039426">
    <property type="entry name" value="TonB-dep_rcpt-like"/>
</dbReference>
<feature type="domain" description="TonB-dependent receptor plug" evidence="15">
    <location>
        <begin position="55"/>
        <end position="163"/>
    </location>
</feature>
<evidence type="ECO:0000256" key="13">
    <source>
        <dbReference type="SAM" id="SignalP"/>
    </source>
</evidence>
<comment type="similarity">
    <text evidence="11 12">Belongs to the TonB-dependent receptor family.</text>
</comment>
<accession>A0A552UFP3</accession>
<evidence type="ECO:0000256" key="4">
    <source>
        <dbReference type="ARBA" id="ARBA00022496"/>
    </source>
</evidence>
<keyword evidence="16" id="KW-0675">Receptor</keyword>
<keyword evidence="10 11" id="KW-0998">Cell outer membrane</keyword>
<protein>
    <submittedName>
        <fullName evidence="16">TonB-dependent receptor</fullName>
    </submittedName>
</protein>
<dbReference type="Pfam" id="PF07715">
    <property type="entry name" value="Plug"/>
    <property type="match status" value="1"/>
</dbReference>
<evidence type="ECO:0000259" key="15">
    <source>
        <dbReference type="Pfam" id="PF07715"/>
    </source>
</evidence>
<feature type="chain" id="PRO_5021762692" evidence="13">
    <location>
        <begin position="23"/>
        <end position="810"/>
    </location>
</feature>
<keyword evidence="6" id="KW-0408">Iron</keyword>
<dbReference type="Gene3D" id="2.40.170.20">
    <property type="entry name" value="TonB-dependent receptor, beta-barrel domain"/>
    <property type="match status" value="1"/>
</dbReference>
<name>A0A552UFP3_9SPHN</name>
<dbReference type="RefSeq" id="WP_143554553.1">
    <property type="nucleotide sequence ID" value="NZ_VJWA01000001.1"/>
</dbReference>
<evidence type="ECO:0000256" key="7">
    <source>
        <dbReference type="ARBA" id="ARBA00023065"/>
    </source>
</evidence>
<dbReference type="CDD" id="cd01347">
    <property type="entry name" value="ligand_gated_channel"/>
    <property type="match status" value="1"/>
</dbReference>
<evidence type="ECO:0000256" key="9">
    <source>
        <dbReference type="ARBA" id="ARBA00023136"/>
    </source>
</evidence>
<evidence type="ECO:0000256" key="5">
    <source>
        <dbReference type="ARBA" id="ARBA00022692"/>
    </source>
</evidence>
<dbReference type="PANTHER" id="PTHR32552:SF81">
    <property type="entry name" value="TONB-DEPENDENT OUTER MEMBRANE RECEPTOR"/>
    <property type="match status" value="1"/>
</dbReference>
<dbReference type="AlphaFoldDB" id="A0A552UFP3"/>
<feature type="domain" description="TonB-dependent receptor-like beta-barrel" evidence="14">
    <location>
        <begin position="310"/>
        <end position="772"/>
    </location>
</feature>
<dbReference type="InterPro" id="IPR000531">
    <property type="entry name" value="Beta-barrel_TonB"/>
</dbReference>